<protein>
    <submittedName>
        <fullName evidence="4">Methyltransferase</fullName>
    </submittedName>
</protein>
<dbReference type="AlphaFoldDB" id="A0A7K0J919"/>
<dbReference type="EMBL" id="VUMG01000004">
    <property type="protein sequence ID" value="MSS46462.1"/>
    <property type="molecule type" value="Genomic_DNA"/>
</dbReference>
<evidence type="ECO:0000256" key="3">
    <source>
        <dbReference type="SAM" id="MobiDB-lite"/>
    </source>
</evidence>
<dbReference type="PROSITE" id="PS00092">
    <property type="entry name" value="N6_MTASE"/>
    <property type="match status" value="1"/>
</dbReference>
<feature type="region of interest" description="Disordered" evidence="3">
    <location>
        <begin position="1"/>
        <end position="22"/>
    </location>
</feature>
<dbReference type="PANTHER" id="PTHR43542">
    <property type="entry name" value="METHYLTRANSFERASE"/>
    <property type="match status" value="1"/>
</dbReference>
<evidence type="ECO:0000313" key="4">
    <source>
        <dbReference type="EMBL" id="MSS46462.1"/>
    </source>
</evidence>
<dbReference type="GO" id="GO:0031167">
    <property type="term" value="P:rRNA methylation"/>
    <property type="evidence" value="ECO:0007669"/>
    <property type="project" value="InterPro"/>
</dbReference>
<dbReference type="Gene3D" id="3.40.50.150">
    <property type="entry name" value="Vaccinia Virus protein VP39"/>
    <property type="match status" value="1"/>
</dbReference>
<comment type="caution">
    <text evidence="4">The sequence shown here is derived from an EMBL/GenBank/DDBJ whole genome shotgun (WGS) entry which is preliminary data.</text>
</comment>
<keyword evidence="5" id="KW-1185">Reference proteome</keyword>
<accession>A0A7K0J919</accession>
<keyword evidence="1 4" id="KW-0489">Methyltransferase</keyword>
<gene>
    <name evidence="4" type="ORF">FYJ43_10635</name>
</gene>
<dbReference type="Proteomes" id="UP000466104">
    <property type="component" value="Unassembled WGS sequence"/>
</dbReference>
<dbReference type="GO" id="GO:0008168">
    <property type="term" value="F:methyltransferase activity"/>
    <property type="evidence" value="ECO:0007669"/>
    <property type="project" value="UniProtKB-KW"/>
</dbReference>
<dbReference type="PIRSF" id="PIRSF004553">
    <property type="entry name" value="CHP00095"/>
    <property type="match status" value="1"/>
</dbReference>
<organism evidence="4 5">
    <name type="scientific">Cutibacterium porci</name>
    <dbReference type="NCBI Taxonomy" id="2605781"/>
    <lineage>
        <taxon>Bacteria</taxon>
        <taxon>Bacillati</taxon>
        <taxon>Actinomycetota</taxon>
        <taxon>Actinomycetes</taxon>
        <taxon>Propionibacteriales</taxon>
        <taxon>Propionibacteriaceae</taxon>
        <taxon>Cutibacterium</taxon>
    </lineage>
</organism>
<keyword evidence="2 4" id="KW-0808">Transferase</keyword>
<name>A0A7K0J919_9ACTN</name>
<dbReference type="InterPro" id="IPR004398">
    <property type="entry name" value="RNA_MeTrfase_RsmD"/>
</dbReference>
<evidence type="ECO:0000313" key="5">
    <source>
        <dbReference type="Proteomes" id="UP000466104"/>
    </source>
</evidence>
<reference evidence="4 5" key="1">
    <citation type="submission" date="2019-08" db="EMBL/GenBank/DDBJ databases">
        <title>In-depth cultivation of the pig gut microbiome towards novel bacterial diversity and tailored functional studies.</title>
        <authorList>
            <person name="Wylensek D."/>
            <person name="Hitch T.C.A."/>
            <person name="Clavel T."/>
        </authorList>
    </citation>
    <scope>NUCLEOTIDE SEQUENCE [LARGE SCALE GENOMIC DNA]</scope>
    <source>
        <strain evidence="4 5">WCA-380-WT-3A</strain>
    </source>
</reference>
<dbReference type="PANTHER" id="PTHR43542:SF1">
    <property type="entry name" value="METHYLTRANSFERASE"/>
    <property type="match status" value="1"/>
</dbReference>
<evidence type="ECO:0000256" key="1">
    <source>
        <dbReference type="ARBA" id="ARBA00022603"/>
    </source>
</evidence>
<proteinExistence type="predicted"/>
<dbReference type="CDD" id="cd02440">
    <property type="entry name" value="AdoMet_MTases"/>
    <property type="match status" value="1"/>
</dbReference>
<dbReference type="GO" id="GO:0003676">
    <property type="term" value="F:nucleic acid binding"/>
    <property type="evidence" value="ECO:0007669"/>
    <property type="project" value="InterPro"/>
</dbReference>
<dbReference type="SUPFAM" id="SSF53335">
    <property type="entry name" value="S-adenosyl-L-methionine-dependent methyltransferases"/>
    <property type="match status" value="1"/>
</dbReference>
<evidence type="ECO:0000256" key="2">
    <source>
        <dbReference type="ARBA" id="ARBA00022679"/>
    </source>
</evidence>
<dbReference type="Pfam" id="PF03602">
    <property type="entry name" value="Cons_hypoth95"/>
    <property type="match status" value="1"/>
</dbReference>
<dbReference type="RefSeq" id="WP_326833578.1">
    <property type="nucleotide sequence ID" value="NZ_VUMG01000004.1"/>
</dbReference>
<dbReference type="InterPro" id="IPR002052">
    <property type="entry name" value="DNA_methylase_N6_adenine_CS"/>
</dbReference>
<sequence>MSRIIAGRAGGQRLATPSGRLTRPTTDRVREAVFSALAAWNGTTNEAPEDHLAGQAFCDLFAGSGAVALEAASRGAGTVVAVDRDRYACNVMKDNSRTTRLRIQVSSQTVMSFLAATQHIFDIVWFDPPYDLADDDMDGLIAMASERALAHNGLLVVERSRRSRAPRFPDGYESWNSRYGETVVYYAQHTREPME</sequence>
<dbReference type="InterPro" id="IPR029063">
    <property type="entry name" value="SAM-dependent_MTases_sf"/>
</dbReference>